<keyword evidence="2" id="KW-0560">Oxidoreductase</keyword>
<dbReference type="Proteomes" id="UP000198855">
    <property type="component" value="Unassembled WGS sequence"/>
</dbReference>
<dbReference type="PANTHER" id="PTHR43279:SF1">
    <property type="entry name" value="CATECHOL-2,3-DIOXYGENASE"/>
    <property type="match status" value="1"/>
</dbReference>
<keyword evidence="2" id="KW-0223">Dioxygenase</keyword>
<accession>A0A1I2C2U0</accession>
<feature type="domain" description="VOC" evidence="1">
    <location>
        <begin position="10"/>
        <end position="128"/>
    </location>
</feature>
<name>A0A1I2C2U0_9BACL</name>
<dbReference type="STRING" id="1045775.SAMN05216378_3766"/>
<evidence type="ECO:0000259" key="1">
    <source>
        <dbReference type="PROSITE" id="PS51819"/>
    </source>
</evidence>
<dbReference type="OrthoDB" id="9792626at2"/>
<sequence>MSISIHPDTVLGAVKLNISSLAQSLRFYTEVVGLKILEQTDLTAVLTADGKTALVLLEQIPDAIIAPERRRTTGLYHYALLLPNRKELGLALKRLVAHRIPIGQADHLVSEALYISDPDNNGIEIYADRPRSEWKRDANGDYVMATDPIDWEGLLQEAGEEDITKGLPPETVMGHVHLHTVGIPESRAFYNGLLGFDIVGDYTQMRALFISAGGYHHHIGLNVWAGIGAPAPSPQSTGLDYFTIIFPDSAELSSVLERLLAAGISVQQQDGAAYVTDPSSVRIKLTTRLVQQNS</sequence>
<evidence type="ECO:0000313" key="3">
    <source>
        <dbReference type="Proteomes" id="UP000198855"/>
    </source>
</evidence>
<dbReference type="CDD" id="cd07255">
    <property type="entry name" value="VOC_BsCatE_like_N"/>
    <property type="match status" value="1"/>
</dbReference>
<protein>
    <submittedName>
        <fullName evidence="2">Catechol 2,3-dioxygenase</fullName>
    </submittedName>
</protein>
<dbReference type="PROSITE" id="PS51819">
    <property type="entry name" value="VOC"/>
    <property type="match status" value="1"/>
</dbReference>
<dbReference type="RefSeq" id="WP_091187795.1">
    <property type="nucleotide sequence ID" value="NZ_FOMT01000003.1"/>
</dbReference>
<dbReference type="InterPro" id="IPR029068">
    <property type="entry name" value="Glyas_Bleomycin-R_OHBP_Dase"/>
</dbReference>
<dbReference type="CDD" id="cd16359">
    <property type="entry name" value="VOC_BsCatE_like_C"/>
    <property type="match status" value="1"/>
</dbReference>
<proteinExistence type="predicted"/>
<dbReference type="AlphaFoldDB" id="A0A1I2C2U0"/>
<gene>
    <name evidence="2" type="ORF">SAMN05216378_3766</name>
</gene>
<organism evidence="2 3">
    <name type="scientific">Paenibacillus catalpae</name>
    <dbReference type="NCBI Taxonomy" id="1045775"/>
    <lineage>
        <taxon>Bacteria</taxon>
        <taxon>Bacillati</taxon>
        <taxon>Bacillota</taxon>
        <taxon>Bacilli</taxon>
        <taxon>Bacillales</taxon>
        <taxon>Paenibacillaceae</taxon>
        <taxon>Paenibacillus</taxon>
    </lineage>
</organism>
<dbReference type="Pfam" id="PF00903">
    <property type="entry name" value="Glyoxalase"/>
    <property type="match status" value="2"/>
</dbReference>
<evidence type="ECO:0000313" key="2">
    <source>
        <dbReference type="EMBL" id="SFE62482.1"/>
    </source>
</evidence>
<dbReference type="InterPro" id="IPR037523">
    <property type="entry name" value="VOC_core"/>
</dbReference>
<dbReference type="InterPro" id="IPR004360">
    <property type="entry name" value="Glyas_Fos-R_dOase_dom"/>
</dbReference>
<reference evidence="3" key="1">
    <citation type="submission" date="2016-10" db="EMBL/GenBank/DDBJ databases">
        <authorList>
            <person name="Varghese N."/>
            <person name="Submissions S."/>
        </authorList>
    </citation>
    <scope>NUCLEOTIDE SEQUENCE [LARGE SCALE GENOMIC DNA]</scope>
    <source>
        <strain evidence="3">CGMCC 1.10784</strain>
    </source>
</reference>
<dbReference type="GO" id="GO:0051213">
    <property type="term" value="F:dioxygenase activity"/>
    <property type="evidence" value="ECO:0007669"/>
    <property type="project" value="UniProtKB-KW"/>
</dbReference>
<dbReference type="EMBL" id="FOMT01000003">
    <property type="protein sequence ID" value="SFE62482.1"/>
    <property type="molecule type" value="Genomic_DNA"/>
</dbReference>
<dbReference type="SUPFAM" id="SSF54593">
    <property type="entry name" value="Glyoxalase/Bleomycin resistance protein/Dihydroxybiphenyl dioxygenase"/>
    <property type="match status" value="2"/>
</dbReference>
<dbReference type="Gene3D" id="3.10.180.10">
    <property type="entry name" value="2,3-Dihydroxybiphenyl 1,2-Dioxygenase, domain 1"/>
    <property type="match status" value="2"/>
</dbReference>
<dbReference type="PANTHER" id="PTHR43279">
    <property type="entry name" value="CATECHOL-2,3-DIOXYGENASE"/>
    <property type="match status" value="1"/>
</dbReference>
<keyword evidence="3" id="KW-1185">Reference proteome</keyword>